<feature type="compositionally biased region" description="Low complexity" evidence="1">
    <location>
        <begin position="157"/>
        <end position="166"/>
    </location>
</feature>
<dbReference type="Gene3D" id="2.60.120.10">
    <property type="entry name" value="Jelly Rolls"/>
    <property type="match status" value="1"/>
</dbReference>
<dbReference type="SUPFAM" id="SSF51206">
    <property type="entry name" value="cAMP-binding domain-like"/>
    <property type="match status" value="1"/>
</dbReference>
<evidence type="ECO:0000256" key="1">
    <source>
        <dbReference type="SAM" id="MobiDB-lite"/>
    </source>
</evidence>
<dbReference type="GO" id="GO:0005952">
    <property type="term" value="C:cAMP-dependent protein kinase complex"/>
    <property type="evidence" value="ECO:0007669"/>
    <property type="project" value="InterPro"/>
</dbReference>
<dbReference type="Pfam" id="PF00027">
    <property type="entry name" value="cNMP_binding"/>
    <property type="match status" value="1"/>
</dbReference>
<name>A0A1I1JIG4_9GAMM</name>
<accession>A0A1I1JIG4</accession>
<protein>
    <submittedName>
        <fullName evidence="3">Cyclic nucleotide-binding domain-containing protein</fullName>
    </submittedName>
</protein>
<feature type="compositionally biased region" description="Basic and acidic residues" evidence="1">
    <location>
        <begin position="167"/>
        <end position="176"/>
    </location>
</feature>
<dbReference type="RefSeq" id="WP_177203576.1">
    <property type="nucleotide sequence ID" value="NZ_FOLH01000007.1"/>
</dbReference>
<dbReference type="STRING" id="1122252.SAMN05660443_2819"/>
<evidence type="ECO:0000259" key="2">
    <source>
        <dbReference type="PROSITE" id="PS50042"/>
    </source>
</evidence>
<dbReference type="Proteomes" id="UP000199058">
    <property type="component" value="Unassembled WGS sequence"/>
</dbReference>
<dbReference type="InterPro" id="IPR018490">
    <property type="entry name" value="cNMP-bd_dom_sf"/>
</dbReference>
<dbReference type="InterPro" id="IPR000595">
    <property type="entry name" value="cNMP-bd_dom"/>
</dbReference>
<feature type="compositionally biased region" description="Basic and acidic residues" evidence="1">
    <location>
        <begin position="183"/>
        <end position="197"/>
    </location>
</feature>
<dbReference type="EMBL" id="FOLH01000007">
    <property type="protein sequence ID" value="SFC48327.1"/>
    <property type="molecule type" value="Genomic_DNA"/>
</dbReference>
<dbReference type="InterPro" id="IPR050503">
    <property type="entry name" value="cAMP-dep_PK_reg_su-like"/>
</dbReference>
<dbReference type="PROSITE" id="PS50042">
    <property type="entry name" value="CNMP_BINDING_3"/>
    <property type="match status" value="1"/>
</dbReference>
<dbReference type="GO" id="GO:0005829">
    <property type="term" value="C:cytosol"/>
    <property type="evidence" value="ECO:0007669"/>
    <property type="project" value="TreeGrafter"/>
</dbReference>
<evidence type="ECO:0000313" key="3">
    <source>
        <dbReference type="EMBL" id="SFC48327.1"/>
    </source>
</evidence>
<dbReference type="GO" id="GO:0030552">
    <property type="term" value="F:cAMP binding"/>
    <property type="evidence" value="ECO:0007669"/>
    <property type="project" value="TreeGrafter"/>
</dbReference>
<feature type="domain" description="Cyclic nucleotide-binding" evidence="2">
    <location>
        <begin position="20"/>
        <end position="123"/>
    </location>
</feature>
<dbReference type="CDD" id="cd00038">
    <property type="entry name" value="CAP_ED"/>
    <property type="match status" value="1"/>
</dbReference>
<keyword evidence="4" id="KW-1185">Reference proteome</keyword>
<dbReference type="SMART" id="SM00100">
    <property type="entry name" value="cNMP"/>
    <property type="match status" value="1"/>
</dbReference>
<dbReference type="PANTHER" id="PTHR11635">
    <property type="entry name" value="CAMP-DEPENDENT PROTEIN KINASE REGULATORY CHAIN"/>
    <property type="match status" value="1"/>
</dbReference>
<gene>
    <name evidence="3" type="ORF">SAMN05660443_2819</name>
</gene>
<organism evidence="3 4">
    <name type="scientific">Marinospirillum celere</name>
    <dbReference type="NCBI Taxonomy" id="1122252"/>
    <lineage>
        <taxon>Bacteria</taxon>
        <taxon>Pseudomonadati</taxon>
        <taxon>Pseudomonadota</taxon>
        <taxon>Gammaproteobacteria</taxon>
        <taxon>Oceanospirillales</taxon>
        <taxon>Oceanospirillaceae</taxon>
        <taxon>Marinospirillum</taxon>
    </lineage>
</organism>
<dbReference type="PANTHER" id="PTHR11635:SF152">
    <property type="entry name" value="CAMP-DEPENDENT PROTEIN KINASE TYPE I REGULATORY SUBUNIT-RELATED"/>
    <property type="match status" value="1"/>
</dbReference>
<evidence type="ECO:0000313" key="4">
    <source>
        <dbReference type="Proteomes" id="UP000199058"/>
    </source>
</evidence>
<sequence>MKQINTLRHKIIQLLSRLEFFKSFPDTDKQLLVEGKGMIVLAEEGEYVIKQGSVDPTLYIPLSGELEVRMTNQSGKEVRIASIPPGETVGEVAFLTDSPRTASVVAVRQTVLFRCNRVALRNLAPTARERIKDQIILKLVERLEHQNRELSNKGGVAKPAAPAADTETAKQKKASEESVAQEGEEKGDKEHQSEDTK</sequence>
<feature type="region of interest" description="Disordered" evidence="1">
    <location>
        <begin position="149"/>
        <end position="197"/>
    </location>
</feature>
<dbReference type="GO" id="GO:0034236">
    <property type="term" value="F:protein kinase A catalytic subunit binding"/>
    <property type="evidence" value="ECO:0007669"/>
    <property type="project" value="TreeGrafter"/>
</dbReference>
<dbReference type="AlphaFoldDB" id="A0A1I1JIG4"/>
<dbReference type="InterPro" id="IPR014710">
    <property type="entry name" value="RmlC-like_jellyroll"/>
</dbReference>
<dbReference type="PRINTS" id="PR00103">
    <property type="entry name" value="CAMPKINASE"/>
</dbReference>
<reference evidence="3 4" key="1">
    <citation type="submission" date="2016-10" db="EMBL/GenBank/DDBJ databases">
        <authorList>
            <person name="de Groot N.N."/>
        </authorList>
    </citation>
    <scope>NUCLEOTIDE SEQUENCE [LARGE SCALE GENOMIC DNA]</scope>
    <source>
        <strain evidence="3 4">DSM 18438</strain>
    </source>
</reference>
<dbReference type="GO" id="GO:0004862">
    <property type="term" value="F:cAMP-dependent protein kinase inhibitor activity"/>
    <property type="evidence" value="ECO:0007669"/>
    <property type="project" value="TreeGrafter"/>
</dbReference>
<proteinExistence type="predicted"/>